<dbReference type="KEGG" id="ttq:NIES37_68030"/>
<sequence length="125" mass="14093">MLMASIVPVKFRNLTGTQGELKEAKSLLIQGNCVVEQPLTREQVAKNLQPQVTMRQLQKYLDLASLYLPEFADFRDEENGGLNGHIKLTNWHIPTLQLIRTSVLTKGLKKTAIELANYPEKFTGV</sequence>
<name>A0A1Z4NAQ5_9CYAN</name>
<evidence type="ECO:0000313" key="2">
    <source>
        <dbReference type="Proteomes" id="UP000218785"/>
    </source>
</evidence>
<dbReference type="EMBL" id="AP018248">
    <property type="protein sequence ID" value="BAZ02790.1"/>
    <property type="molecule type" value="Genomic_DNA"/>
</dbReference>
<organism evidence="1 2">
    <name type="scientific">Tolypothrix tenuis PCC 7101</name>
    <dbReference type="NCBI Taxonomy" id="231146"/>
    <lineage>
        <taxon>Bacteria</taxon>
        <taxon>Bacillati</taxon>
        <taxon>Cyanobacteriota</taxon>
        <taxon>Cyanophyceae</taxon>
        <taxon>Nostocales</taxon>
        <taxon>Tolypothrichaceae</taxon>
        <taxon>Tolypothrix</taxon>
    </lineage>
</organism>
<accession>A0A1Z4NAQ5</accession>
<proteinExistence type="predicted"/>
<protein>
    <submittedName>
        <fullName evidence="1">Uncharacterized protein</fullName>
    </submittedName>
</protein>
<evidence type="ECO:0000313" key="1">
    <source>
        <dbReference type="EMBL" id="BAZ02790.1"/>
    </source>
</evidence>
<dbReference type="AlphaFoldDB" id="A0A1Z4NAQ5"/>
<dbReference type="Proteomes" id="UP000218785">
    <property type="component" value="Chromosome"/>
</dbReference>
<keyword evidence="2" id="KW-1185">Reference proteome</keyword>
<gene>
    <name evidence="1" type="ORF">NIES37_68030</name>
</gene>
<reference evidence="1 2" key="1">
    <citation type="submission" date="2017-06" db="EMBL/GenBank/DDBJ databases">
        <title>Genome sequencing of cyanobaciteial culture collection at National Institute for Environmental Studies (NIES).</title>
        <authorList>
            <person name="Hirose Y."/>
            <person name="Shimura Y."/>
            <person name="Fujisawa T."/>
            <person name="Nakamura Y."/>
            <person name="Kawachi M."/>
        </authorList>
    </citation>
    <scope>NUCLEOTIDE SEQUENCE [LARGE SCALE GENOMIC DNA]</scope>
    <source>
        <strain evidence="1 2">NIES-37</strain>
    </source>
</reference>
<dbReference type="RefSeq" id="WP_096583245.1">
    <property type="nucleotide sequence ID" value="NZ_CAWNJS010000001.1"/>
</dbReference>